<proteinExistence type="predicted"/>
<evidence type="ECO:0000313" key="1">
    <source>
        <dbReference type="EMBL" id="VCW79187.1"/>
    </source>
</evidence>
<dbReference type="EMBL" id="CYRY02011503">
    <property type="protein sequence ID" value="VCW79187.1"/>
    <property type="molecule type" value="Genomic_DNA"/>
</dbReference>
<sequence>MNPVITVCARGLGQCCLGLPSPIPQRCPLKGHCTQSLVRPLGPHLPL</sequence>
<reference evidence="1 2" key="1">
    <citation type="submission" date="2018-10" db="EMBL/GenBank/DDBJ databases">
        <authorList>
            <person name="Ekblom R."/>
            <person name="Jareborg N."/>
        </authorList>
    </citation>
    <scope>NUCLEOTIDE SEQUENCE [LARGE SCALE GENOMIC DNA]</scope>
    <source>
        <tissue evidence="1">Muscle</tissue>
    </source>
</reference>
<gene>
    <name evidence="1" type="ORF">BN2614_LOCUS2</name>
</gene>
<dbReference type="AlphaFoldDB" id="A0A9X9LQF3"/>
<comment type="caution">
    <text evidence="1">The sequence shown here is derived from an EMBL/GenBank/DDBJ whole genome shotgun (WGS) entry which is preliminary data.</text>
</comment>
<dbReference type="Proteomes" id="UP000269945">
    <property type="component" value="Unassembled WGS sequence"/>
</dbReference>
<name>A0A9X9LQF3_GULGU</name>
<keyword evidence="2" id="KW-1185">Reference proteome</keyword>
<protein>
    <submittedName>
        <fullName evidence="1">Uncharacterized protein</fullName>
    </submittedName>
</protein>
<evidence type="ECO:0000313" key="2">
    <source>
        <dbReference type="Proteomes" id="UP000269945"/>
    </source>
</evidence>
<organism evidence="1 2">
    <name type="scientific">Gulo gulo</name>
    <name type="common">Wolverine</name>
    <name type="synonym">Gluton</name>
    <dbReference type="NCBI Taxonomy" id="48420"/>
    <lineage>
        <taxon>Eukaryota</taxon>
        <taxon>Metazoa</taxon>
        <taxon>Chordata</taxon>
        <taxon>Craniata</taxon>
        <taxon>Vertebrata</taxon>
        <taxon>Euteleostomi</taxon>
        <taxon>Mammalia</taxon>
        <taxon>Eutheria</taxon>
        <taxon>Laurasiatheria</taxon>
        <taxon>Carnivora</taxon>
        <taxon>Caniformia</taxon>
        <taxon>Musteloidea</taxon>
        <taxon>Mustelidae</taxon>
        <taxon>Guloninae</taxon>
        <taxon>Gulo</taxon>
    </lineage>
</organism>
<accession>A0A9X9LQF3</accession>